<reference evidence="1" key="1">
    <citation type="journal article" date="2017" name="Appl. Environ. Microbiol.">
        <title>Molecular characterization of an Endozoicomonas-like organism causing infection in king scallop Pecten maximus L.</title>
        <authorList>
            <person name="Cano I."/>
            <person name="van Aerle R."/>
            <person name="Ross S."/>
            <person name="Verner-Jeffreys D.W."/>
            <person name="Paley R.K."/>
            <person name="Rimmer G."/>
            <person name="Ryder D."/>
            <person name="Hooper P."/>
            <person name="Stone D."/>
            <person name="Feist S.W."/>
        </authorList>
    </citation>
    <scope>NUCLEOTIDE SEQUENCE</scope>
</reference>
<protein>
    <submittedName>
        <fullName evidence="1">Uncharacterized protein</fullName>
    </submittedName>
</protein>
<comment type="caution">
    <text evidence="1">The sequence shown here is derived from an EMBL/GenBank/DDBJ whole genome shotgun (WGS) entry which is preliminary data.</text>
</comment>
<name>A0A2H9T3F3_9ZZZZ</name>
<sequence>MSLDVSSVYSQMNIPFNVGLFSNISYSSNKGIFSTETDQGDVVIFYSRLTQTNQSKNNLNMLTGG</sequence>
<evidence type="ECO:0000313" key="1">
    <source>
        <dbReference type="EMBL" id="PJE77731.1"/>
    </source>
</evidence>
<accession>A0A2H9T3F3</accession>
<dbReference type="EMBL" id="NSIT01000405">
    <property type="protein sequence ID" value="PJE77731.1"/>
    <property type="molecule type" value="Genomic_DNA"/>
</dbReference>
<proteinExistence type="predicted"/>
<organism evidence="1">
    <name type="scientific">invertebrate metagenome</name>
    <dbReference type="NCBI Taxonomy" id="1711999"/>
    <lineage>
        <taxon>unclassified sequences</taxon>
        <taxon>metagenomes</taxon>
        <taxon>organismal metagenomes</taxon>
    </lineage>
</organism>
<dbReference type="AlphaFoldDB" id="A0A2H9T3F3"/>
<gene>
    <name evidence="1" type="ORF">CI610_03341</name>
</gene>